<evidence type="ECO:0000259" key="8">
    <source>
        <dbReference type="Pfam" id="PF20655"/>
    </source>
</evidence>
<dbReference type="InterPro" id="IPR007258">
    <property type="entry name" value="Vps52"/>
</dbReference>
<dbReference type="EMBL" id="JAOPGA020000998">
    <property type="protein sequence ID" value="KAL0483883.1"/>
    <property type="molecule type" value="Genomic_DNA"/>
</dbReference>
<reference evidence="9 10" key="1">
    <citation type="submission" date="2024-03" db="EMBL/GenBank/DDBJ databases">
        <title>The Acrasis kona genome and developmental transcriptomes reveal deep origins of eukaryotic multicellular pathways.</title>
        <authorList>
            <person name="Sheikh S."/>
            <person name="Fu C.-J."/>
            <person name="Brown M.W."/>
            <person name="Baldauf S.L."/>
        </authorList>
    </citation>
    <scope>NUCLEOTIDE SEQUENCE [LARGE SCALE GENOMIC DNA]</scope>
    <source>
        <strain evidence="9 10">ATCC MYA-3509</strain>
    </source>
</reference>
<evidence type="ECO:0000313" key="10">
    <source>
        <dbReference type="Proteomes" id="UP001431209"/>
    </source>
</evidence>
<dbReference type="GO" id="GO:0019905">
    <property type="term" value="F:syntaxin binding"/>
    <property type="evidence" value="ECO:0007669"/>
    <property type="project" value="TreeGrafter"/>
</dbReference>
<dbReference type="GO" id="GO:0015031">
    <property type="term" value="P:protein transport"/>
    <property type="evidence" value="ECO:0007669"/>
    <property type="project" value="UniProtKB-KW"/>
</dbReference>
<protein>
    <submittedName>
        <fullName evidence="9">Vacuolar protein sorting protein VPS52</fullName>
    </submittedName>
</protein>
<evidence type="ECO:0000313" key="9">
    <source>
        <dbReference type="EMBL" id="KAL0483883.1"/>
    </source>
</evidence>
<feature type="domain" description="Vps52 coiled-coil" evidence="7">
    <location>
        <begin position="106"/>
        <end position="278"/>
    </location>
</feature>
<dbReference type="InterPro" id="IPR048361">
    <property type="entry name" value="Vps52_C"/>
</dbReference>
<feature type="region of interest" description="Disordered" evidence="6">
    <location>
        <begin position="1"/>
        <end position="23"/>
    </location>
</feature>
<dbReference type="Proteomes" id="UP001431209">
    <property type="component" value="Unassembled WGS sequence"/>
</dbReference>
<evidence type="ECO:0000256" key="5">
    <source>
        <dbReference type="ARBA" id="ARBA00023034"/>
    </source>
</evidence>
<name>A0AAW2Z3Q5_9EUKA</name>
<comment type="subcellular location">
    <subcellularLocation>
        <location evidence="1">Golgi apparatus</location>
        <location evidence="1">trans-Golgi network</location>
    </subcellularLocation>
</comment>
<evidence type="ECO:0000259" key="7">
    <source>
        <dbReference type="Pfam" id="PF04129"/>
    </source>
</evidence>
<keyword evidence="3" id="KW-0813">Transport</keyword>
<dbReference type="GO" id="GO:0006896">
    <property type="term" value="P:Golgi to vacuole transport"/>
    <property type="evidence" value="ECO:0007669"/>
    <property type="project" value="TreeGrafter"/>
</dbReference>
<dbReference type="Pfam" id="PF20655">
    <property type="entry name" value="Vps52_C"/>
    <property type="match status" value="1"/>
</dbReference>
<evidence type="ECO:0000256" key="2">
    <source>
        <dbReference type="ARBA" id="ARBA00008180"/>
    </source>
</evidence>
<keyword evidence="10" id="KW-1185">Reference proteome</keyword>
<organism evidence="9 10">
    <name type="scientific">Acrasis kona</name>
    <dbReference type="NCBI Taxonomy" id="1008807"/>
    <lineage>
        <taxon>Eukaryota</taxon>
        <taxon>Discoba</taxon>
        <taxon>Heterolobosea</taxon>
        <taxon>Tetramitia</taxon>
        <taxon>Eutetramitia</taxon>
        <taxon>Acrasidae</taxon>
        <taxon>Acrasis</taxon>
    </lineage>
</organism>
<comment type="similarity">
    <text evidence="2">Belongs to the VPS52 family.</text>
</comment>
<dbReference type="PANTHER" id="PTHR14190">
    <property type="entry name" value="SUPPRESSOR OF ACTIN MUTATIONS 2/VACUOLAR PROTEIN SORTING 52"/>
    <property type="match status" value="1"/>
</dbReference>
<gene>
    <name evidence="9" type="ORF">AKO1_004573</name>
</gene>
<sequence length="727" mass="84440">MPLSPRKKSNPSKTQRDEDEKRRKALLNALEDEMPQTDGPTEVTFSIEDLDITSDDIDLDEIDEDILRFQQDELVQKALQQGVDLRDYGKDIEKELRQVEIDSIEDYLQEAERIADLYQQLCQCDGVLEKMEGTLQKFQGSLGNISDEIKTLQDESFSMNIRLKNRRSAEEKLASFINQSVIDNALVHNVCEEEVNEAYLDYLITLDMRNDFLKNSDNVSTQAAQELIPKLDKLNVKAVTKVRAFLLQKINELKKPKTNTQFLKQNVLLKFKYFADFLRKNNQEASLEVRNTYINTISTYYYNSFKSYIGNLLRLQQSTASKSELIVEKETFSLWGNTERGKNTFSIGDRGRILDEVDLNNPIVGHVAVEKKETYPFEALFRSMHVLLINTSTSEYIFIMDFFMDKDKMNLKQIRTIFGFVFKKTLELLQQTVNLYLSNNYDAIAVLIMIRITHQFMDIMEKRKIDTLDDYFNQMNLLLWPKFKNMFDQNLESVRAARENPRGVLNSERSTHAISKRYAELVSSIHILNKRDSTFKQMLEANLATLRDAYIGLLERTAAEIRPAKDCHIYKINSLDHVLTIFNAAKVSEVDDVRELRRISETSVARFMEDELIERYGNIVTFTKTAEEQVSKNSTPEQNQQRVNLVEMENIAKEFKNHWKAGVEYISTDVTKSFSNLAVGQLILKQIYIQLIYYYNRFNSVVKLCGKEHQLQTILCWSTVDDGSEET</sequence>
<evidence type="ECO:0000256" key="3">
    <source>
        <dbReference type="ARBA" id="ARBA00022448"/>
    </source>
</evidence>
<dbReference type="InterPro" id="IPR048319">
    <property type="entry name" value="Vps52_CC"/>
</dbReference>
<dbReference type="GO" id="GO:0032456">
    <property type="term" value="P:endocytic recycling"/>
    <property type="evidence" value="ECO:0007669"/>
    <property type="project" value="TreeGrafter"/>
</dbReference>
<dbReference type="Pfam" id="PF04129">
    <property type="entry name" value="Vps52_CC"/>
    <property type="match status" value="1"/>
</dbReference>
<keyword evidence="4" id="KW-0653">Protein transport</keyword>
<keyword evidence="5" id="KW-0333">Golgi apparatus</keyword>
<dbReference type="GO" id="GO:0000938">
    <property type="term" value="C:GARP complex"/>
    <property type="evidence" value="ECO:0007669"/>
    <property type="project" value="TreeGrafter"/>
</dbReference>
<dbReference type="PANTHER" id="PTHR14190:SF7">
    <property type="entry name" value="VACUOLAR PROTEIN SORTING-ASSOCIATED PROTEIN 52 HOMOLOG"/>
    <property type="match status" value="1"/>
</dbReference>
<accession>A0AAW2Z3Q5</accession>
<dbReference type="AlphaFoldDB" id="A0AAW2Z3Q5"/>
<dbReference type="GO" id="GO:0042147">
    <property type="term" value="P:retrograde transport, endosome to Golgi"/>
    <property type="evidence" value="ECO:0007669"/>
    <property type="project" value="TreeGrafter"/>
</dbReference>
<comment type="caution">
    <text evidence="9">The sequence shown here is derived from an EMBL/GenBank/DDBJ whole genome shotgun (WGS) entry which is preliminary data.</text>
</comment>
<dbReference type="GO" id="GO:0005829">
    <property type="term" value="C:cytosol"/>
    <property type="evidence" value="ECO:0007669"/>
    <property type="project" value="GOC"/>
</dbReference>
<evidence type="ECO:0000256" key="6">
    <source>
        <dbReference type="SAM" id="MobiDB-lite"/>
    </source>
</evidence>
<evidence type="ECO:0000256" key="4">
    <source>
        <dbReference type="ARBA" id="ARBA00022927"/>
    </source>
</evidence>
<feature type="compositionally biased region" description="Basic residues" evidence="6">
    <location>
        <begin position="1"/>
        <end position="10"/>
    </location>
</feature>
<proteinExistence type="inferred from homology"/>
<feature type="domain" description="Vps52 C-terminal" evidence="8">
    <location>
        <begin position="295"/>
        <end position="589"/>
    </location>
</feature>
<evidence type="ECO:0000256" key="1">
    <source>
        <dbReference type="ARBA" id="ARBA00004601"/>
    </source>
</evidence>